<evidence type="ECO:0000259" key="6">
    <source>
        <dbReference type="PROSITE" id="PS51827"/>
    </source>
</evidence>
<dbReference type="SUPFAM" id="SSF54768">
    <property type="entry name" value="dsRNA-binding domain-like"/>
    <property type="match status" value="1"/>
</dbReference>
<dbReference type="Pfam" id="PF01424">
    <property type="entry name" value="R3H"/>
    <property type="match status" value="1"/>
</dbReference>
<dbReference type="PROSITE" id="PS50174">
    <property type="entry name" value="G_PATCH"/>
    <property type="match status" value="1"/>
</dbReference>
<dbReference type="PROSITE" id="PS51061">
    <property type="entry name" value="R3H"/>
    <property type="match status" value="1"/>
</dbReference>
<dbReference type="InterPro" id="IPR034071">
    <property type="entry name" value="R3H_NRF"/>
</dbReference>
<evidence type="ECO:0000256" key="2">
    <source>
        <dbReference type="SAM" id="MobiDB-lite"/>
    </source>
</evidence>
<feature type="domain" description="R3H" evidence="5">
    <location>
        <begin position="372"/>
        <end position="436"/>
    </location>
</feature>
<proteinExistence type="evidence at transcript level"/>
<feature type="domain" description="XRN2-binding (XTBD)" evidence="6">
    <location>
        <begin position="6"/>
        <end position="92"/>
    </location>
</feature>
<dbReference type="EMBL" id="GBGD01001374">
    <property type="protein sequence ID" value="JAC87515.1"/>
    <property type="molecule type" value="mRNA"/>
</dbReference>
<dbReference type="Pfam" id="PF11952">
    <property type="entry name" value="XTBD"/>
    <property type="match status" value="1"/>
</dbReference>
<evidence type="ECO:0000256" key="1">
    <source>
        <dbReference type="PROSITE-ProRule" id="PRU00266"/>
    </source>
</evidence>
<dbReference type="InterPro" id="IPR014720">
    <property type="entry name" value="dsRBD_dom"/>
</dbReference>
<evidence type="ECO:0000259" key="5">
    <source>
        <dbReference type="PROSITE" id="PS51061"/>
    </source>
</evidence>
<evidence type="ECO:0000313" key="7">
    <source>
        <dbReference type="EMBL" id="JAC87515.1"/>
    </source>
</evidence>
<sequence length="467" mass="53002">DTTWDINKYKYVHEMDHEWDLKKKFLLAHKDKYAEDRLVCLAQLFCNVYFLGCKYADPVMELLDSLSKGITEKNEKWESQTFVLASSAVEEKIKARIQQEQQPTGAKNPVTFVQGSNLNSAGSFQDTGNNQSMQEDGKKKSEVWVRGQKRPGFGIKEGELGPHPSKMVRLDTNDPNQNVIQESPMNFGFERRRIQFDIRKVVESGPFGKVVVFQSALTKEENPISVIERTASAAHMTTSFDFRIETNGVTCKLSLDGLYLATGQGWSQKIAKETACKVAIERLKETSFTIIVKATYIGTESVVRGLSDNNIRNKESASVDIPIADSNIGSKMLKLMGWSGGGLGKNEQGMEEPIKPYDCNIRRRGLGITNFGDFKRKMIRIIEDFAHRDTKEDLVFSPEFTKEERKLIHELVRKYNLKSRSFGKEEENRRLVVFKKIRPLEIVEDLMLCGGETEKYKLLAPLSINGT</sequence>
<name>A0A069DU98_9HEMI</name>
<dbReference type="Pfam" id="PF01585">
    <property type="entry name" value="G-patch"/>
    <property type="match status" value="1"/>
</dbReference>
<feature type="domain" description="DRBM" evidence="3">
    <location>
        <begin position="222"/>
        <end position="285"/>
    </location>
</feature>
<dbReference type="PROSITE" id="PS50137">
    <property type="entry name" value="DS_RBD"/>
    <property type="match status" value="1"/>
</dbReference>
<dbReference type="Gene3D" id="3.30.1370.50">
    <property type="entry name" value="R3H-like domain"/>
    <property type="match status" value="1"/>
</dbReference>
<dbReference type="CDD" id="cd02640">
    <property type="entry name" value="R3H_NRF"/>
    <property type="match status" value="1"/>
</dbReference>
<dbReference type="AlphaFoldDB" id="A0A069DU98"/>
<dbReference type="InterPro" id="IPR000467">
    <property type="entry name" value="G_patch_dom"/>
</dbReference>
<dbReference type="SMART" id="SM00393">
    <property type="entry name" value="R3H"/>
    <property type="match status" value="1"/>
</dbReference>
<keyword evidence="1" id="KW-0694">RNA-binding</keyword>
<dbReference type="InterPro" id="IPR001374">
    <property type="entry name" value="R3H_dom"/>
</dbReference>
<feature type="region of interest" description="Disordered" evidence="2">
    <location>
        <begin position="121"/>
        <end position="181"/>
    </location>
</feature>
<dbReference type="GO" id="GO:0003723">
    <property type="term" value="F:RNA binding"/>
    <property type="evidence" value="ECO:0007669"/>
    <property type="project" value="UniProtKB-UniRule"/>
</dbReference>
<organism evidence="7">
    <name type="scientific">Panstrongylus megistus</name>
    <dbReference type="NCBI Taxonomy" id="65343"/>
    <lineage>
        <taxon>Eukaryota</taxon>
        <taxon>Metazoa</taxon>
        <taxon>Ecdysozoa</taxon>
        <taxon>Arthropoda</taxon>
        <taxon>Hexapoda</taxon>
        <taxon>Insecta</taxon>
        <taxon>Pterygota</taxon>
        <taxon>Neoptera</taxon>
        <taxon>Paraneoptera</taxon>
        <taxon>Hemiptera</taxon>
        <taxon>Heteroptera</taxon>
        <taxon>Panheteroptera</taxon>
        <taxon>Cimicomorpha</taxon>
        <taxon>Reduviidae</taxon>
        <taxon>Triatominae</taxon>
        <taxon>Panstrongylus</taxon>
    </lineage>
</organism>
<dbReference type="PROSITE" id="PS51827">
    <property type="entry name" value="XTBD"/>
    <property type="match status" value="1"/>
</dbReference>
<reference evidence="7" key="1">
    <citation type="journal article" date="2015" name="J. Med. Entomol.">
        <title>A Deep Insight Into the Sialotranscriptome of the Chagas Disease Vector, Panstrongylus megistus (Hemiptera: Heteroptera).</title>
        <authorList>
            <person name="Ribeiro J.M."/>
            <person name="Schwarz A."/>
            <person name="Francischetti I.M."/>
        </authorList>
    </citation>
    <scope>NUCLEOTIDE SEQUENCE</scope>
    <source>
        <tissue evidence="7">Salivary glands</tissue>
    </source>
</reference>
<feature type="non-terminal residue" evidence="7">
    <location>
        <position position="1"/>
    </location>
</feature>
<feature type="compositionally biased region" description="Polar residues" evidence="2">
    <location>
        <begin position="121"/>
        <end position="134"/>
    </location>
</feature>
<dbReference type="InterPro" id="IPR036867">
    <property type="entry name" value="R3H_dom_sf"/>
</dbReference>
<feature type="domain" description="G-patch" evidence="4">
    <location>
        <begin position="325"/>
        <end position="371"/>
    </location>
</feature>
<dbReference type="SUPFAM" id="SSF82708">
    <property type="entry name" value="R3H domain"/>
    <property type="match status" value="1"/>
</dbReference>
<evidence type="ECO:0000259" key="4">
    <source>
        <dbReference type="PROSITE" id="PS50174"/>
    </source>
</evidence>
<protein>
    <submittedName>
        <fullName evidence="7">Putative rna binding protein</fullName>
    </submittedName>
</protein>
<dbReference type="PANTHER" id="PTHR48430:SF1">
    <property type="entry name" value="PARTNER OF XRN-2 PROTEIN 1"/>
    <property type="match status" value="1"/>
</dbReference>
<dbReference type="InterPro" id="IPR021859">
    <property type="entry name" value="XTBD"/>
</dbReference>
<dbReference type="Gene3D" id="3.30.160.20">
    <property type="match status" value="1"/>
</dbReference>
<dbReference type="GO" id="GO:0010468">
    <property type="term" value="P:regulation of gene expression"/>
    <property type="evidence" value="ECO:0007669"/>
    <property type="project" value="UniProtKB-ARBA"/>
</dbReference>
<evidence type="ECO:0000259" key="3">
    <source>
        <dbReference type="PROSITE" id="PS50137"/>
    </source>
</evidence>
<accession>A0A069DU98</accession>
<dbReference type="PANTHER" id="PTHR48430">
    <property type="entry name" value="PARTNER OF XRN-2 PROTEIN 1"/>
    <property type="match status" value="1"/>
</dbReference>
<dbReference type="SMART" id="SM00443">
    <property type="entry name" value="G_patch"/>
    <property type="match status" value="1"/>
</dbReference>